<keyword evidence="3" id="KW-1003">Cell membrane</keyword>
<feature type="transmembrane region" description="Helical" evidence="7">
    <location>
        <begin position="149"/>
        <end position="171"/>
    </location>
</feature>
<keyword evidence="5 7" id="KW-1133">Transmembrane helix</keyword>
<accession>A0A3S1JTL8</accession>
<comment type="subcellular location">
    <subcellularLocation>
        <location evidence="1">Cell membrane</location>
        <topology evidence="1">Multi-pass membrane protein</topology>
    </subcellularLocation>
</comment>
<evidence type="ECO:0000256" key="3">
    <source>
        <dbReference type="ARBA" id="ARBA00022475"/>
    </source>
</evidence>
<dbReference type="OrthoDB" id="9790852at2"/>
<reference evidence="9 10" key="1">
    <citation type="submission" date="2018-12" db="EMBL/GenBank/DDBJ databases">
        <authorList>
            <person name="Sun L."/>
            <person name="Chen Z."/>
        </authorList>
    </citation>
    <scope>NUCLEOTIDE SEQUENCE [LARGE SCALE GENOMIC DNA]</scope>
    <source>
        <strain evidence="9 10">3-5-3</strain>
    </source>
</reference>
<evidence type="ECO:0000256" key="1">
    <source>
        <dbReference type="ARBA" id="ARBA00004651"/>
    </source>
</evidence>
<dbReference type="EMBL" id="RZNX01000001">
    <property type="protein sequence ID" value="RUT36491.1"/>
    <property type="molecule type" value="Genomic_DNA"/>
</dbReference>
<dbReference type="InterPro" id="IPR050638">
    <property type="entry name" value="AA-Vitamin_Transporters"/>
</dbReference>
<feature type="transmembrane region" description="Helical" evidence="7">
    <location>
        <begin position="125"/>
        <end position="143"/>
    </location>
</feature>
<feature type="transmembrane region" description="Helical" evidence="7">
    <location>
        <begin position="70"/>
        <end position="90"/>
    </location>
</feature>
<keyword evidence="6 7" id="KW-0472">Membrane</keyword>
<feature type="transmembrane region" description="Helical" evidence="7">
    <location>
        <begin position="244"/>
        <end position="264"/>
    </location>
</feature>
<feature type="transmembrane region" description="Helical" evidence="7">
    <location>
        <begin position="215"/>
        <end position="237"/>
    </location>
</feature>
<feature type="domain" description="EamA" evidence="8">
    <location>
        <begin position="153"/>
        <end position="287"/>
    </location>
</feature>
<evidence type="ECO:0000256" key="2">
    <source>
        <dbReference type="ARBA" id="ARBA00007362"/>
    </source>
</evidence>
<proteinExistence type="inferred from homology"/>
<evidence type="ECO:0000256" key="7">
    <source>
        <dbReference type="SAM" id="Phobius"/>
    </source>
</evidence>
<feature type="transmembrane region" description="Helical" evidence="7">
    <location>
        <begin position="183"/>
        <end position="203"/>
    </location>
</feature>
<feature type="transmembrane region" description="Helical" evidence="7">
    <location>
        <begin position="12"/>
        <end position="32"/>
    </location>
</feature>
<dbReference type="InterPro" id="IPR037185">
    <property type="entry name" value="EmrE-like"/>
</dbReference>
<feature type="transmembrane region" description="Helical" evidence="7">
    <location>
        <begin position="270"/>
        <end position="287"/>
    </location>
</feature>
<dbReference type="PANTHER" id="PTHR32322:SF18">
    <property type="entry name" value="S-ADENOSYLMETHIONINE_S-ADENOSYLHOMOCYSTEINE TRANSPORTER"/>
    <property type="match status" value="1"/>
</dbReference>
<dbReference type="PANTHER" id="PTHR32322">
    <property type="entry name" value="INNER MEMBRANE TRANSPORTER"/>
    <property type="match status" value="1"/>
</dbReference>
<dbReference type="AlphaFoldDB" id="A0A3S1JTL8"/>
<protein>
    <submittedName>
        <fullName evidence="9">DMT family transporter</fullName>
    </submittedName>
</protein>
<gene>
    <name evidence="9" type="ORF">EJP77_05835</name>
</gene>
<evidence type="ECO:0000256" key="6">
    <source>
        <dbReference type="ARBA" id="ARBA00023136"/>
    </source>
</evidence>
<dbReference type="GO" id="GO:0005886">
    <property type="term" value="C:plasma membrane"/>
    <property type="evidence" value="ECO:0007669"/>
    <property type="project" value="UniProtKB-SubCell"/>
</dbReference>
<dbReference type="Pfam" id="PF00892">
    <property type="entry name" value="EamA"/>
    <property type="match status" value="2"/>
</dbReference>
<feature type="domain" description="EamA" evidence="8">
    <location>
        <begin position="12"/>
        <end position="141"/>
    </location>
</feature>
<evidence type="ECO:0000259" key="8">
    <source>
        <dbReference type="Pfam" id="PF00892"/>
    </source>
</evidence>
<dbReference type="InterPro" id="IPR000620">
    <property type="entry name" value="EamA_dom"/>
</dbReference>
<comment type="similarity">
    <text evidence="2">Belongs to the EamA transporter family.</text>
</comment>
<evidence type="ECO:0000313" key="10">
    <source>
        <dbReference type="Proteomes" id="UP000272464"/>
    </source>
</evidence>
<evidence type="ECO:0000256" key="4">
    <source>
        <dbReference type="ARBA" id="ARBA00022692"/>
    </source>
</evidence>
<feature type="transmembrane region" description="Helical" evidence="7">
    <location>
        <begin position="96"/>
        <end position="118"/>
    </location>
</feature>
<dbReference type="RefSeq" id="WP_127198180.1">
    <property type="nucleotide sequence ID" value="NZ_RZNX01000001.1"/>
</dbReference>
<keyword evidence="10" id="KW-1185">Reference proteome</keyword>
<dbReference type="SUPFAM" id="SSF103481">
    <property type="entry name" value="Multidrug resistance efflux transporter EmrE"/>
    <property type="match status" value="2"/>
</dbReference>
<feature type="transmembrane region" description="Helical" evidence="7">
    <location>
        <begin position="38"/>
        <end position="58"/>
    </location>
</feature>
<organism evidence="9 10">
    <name type="scientific">Paenibacillus zeisoli</name>
    <dbReference type="NCBI Taxonomy" id="2496267"/>
    <lineage>
        <taxon>Bacteria</taxon>
        <taxon>Bacillati</taxon>
        <taxon>Bacillota</taxon>
        <taxon>Bacilli</taxon>
        <taxon>Bacillales</taxon>
        <taxon>Paenibacillaceae</taxon>
        <taxon>Paenibacillus</taxon>
    </lineage>
</organism>
<name>A0A3S1JTL8_9BACL</name>
<evidence type="ECO:0000256" key="5">
    <source>
        <dbReference type="ARBA" id="ARBA00022989"/>
    </source>
</evidence>
<comment type="caution">
    <text evidence="9">The sequence shown here is derived from an EMBL/GenBank/DDBJ whole genome shotgun (WGS) entry which is preliminary data.</text>
</comment>
<sequence>MKPSHNNGFSIEILYVLGIIAISFAAIFVKWSQAEVSIIAMYRLFITDLLLIPLLWKYRVELSKLTLRQLGMLFVSGTALGLHFLLWMASLRYTTVASSTVILTLEPIIVMLGSFFLFRLHSNRAMRIGMAVAITGSLAISMGDFTLSGSALIGDVLSFLSVIAVSAHLLIGKRMRERTSAYVYNFSVFAFAGVFLAVYNAVNSIPFGGYSEREWGLFLLLALIPTLFGHYLFNWLLRYMNASAVSMAVLGEPVVASILAWQLLGERLTGLQLVAGVIIIVGVWVFIRYGRETARD</sequence>
<dbReference type="Proteomes" id="UP000272464">
    <property type="component" value="Unassembled WGS sequence"/>
</dbReference>
<evidence type="ECO:0000313" key="9">
    <source>
        <dbReference type="EMBL" id="RUT36491.1"/>
    </source>
</evidence>
<keyword evidence="4 7" id="KW-0812">Transmembrane</keyword>